<dbReference type="AlphaFoldDB" id="A0A7C4QT85"/>
<evidence type="ECO:0000256" key="1">
    <source>
        <dbReference type="SAM" id="SignalP"/>
    </source>
</evidence>
<dbReference type="InterPro" id="IPR011446">
    <property type="entry name" value="BBP7"/>
</dbReference>
<feature type="signal peptide" evidence="1">
    <location>
        <begin position="1"/>
        <end position="23"/>
    </location>
</feature>
<feature type="chain" id="PRO_5027944817" evidence="1">
    <location>
        <begin position="24"/>
        <end position="564"/>
    </location>
</feature>
<dbReference type="Pfam" id="PF07585">
    <property type="entry name" value="BBP7"/>
    <property type="match status" value="1"/>
</dbReference>
<gene>
    <name evidence="2" type="ORF">ENS64_01065</name>
</gene>
<reference evidence="2" key="1">
    <citation type="journal article" date="2020" name="mSystems">
        <title>Genome- and Community-Level Interaction Insights into Carbon Utilization and Element Cycling Functions of Hydrothermarchaeota in Hydrothermal Sediment.</title>
        <authorList>
            <person name="Zhou Z."/>
            <person name="Liu Y."/>
            <person name="Xu W."/>
            <person name="Pan J."/>
            <person name="Luo Z.H."/>
            <person name="Li M."/>
        </authorList>
    </citation>
    <scope>NUCLEOTIDE SEQUENCE [LARGE SCALE GENOMIC DNA]</scope>
    <source>
        <strain evidence="2">SpSt-508</strain>
    </source>
</reference>
<keyword evidence="1" id="KW-0732">Signal</keyword>
<name>A0A7C4QT85_9PLAN</name>
<comment type="caution">
    <text evidence="2">The sequence shown here is derived from an EMBL/GenBank/DDBJ whole genome shotgun (WGS) entry which is preliminary data.</text>
</comment>
<sequence>MPRWCTFLSLLSLASVITSSADAQSGGGVVPASWHSSPAPGWPAMTPSAPGVATPLASGKGRTIFEELPDDTGWLYEDTPLERALRETFRHAYFRVEYLLWDISDPGNNTLAGPTNYPTFLYPPDLVRDPNNPAVLIPPSIYSTGAGPTQPATSSLTFDGASARGLLPPVYHISNQAILADPNFRPQMLIATQPTLADVQLNDNNGIRGTFGFVVPAGAFEASIFALQKSNAPFAPRPLFFADIGDIDDSDGDGLIGDLNTTEFLPTFDAVAQAFLVNGLVPSVPLTVSVGERQTATNPQLPTPSNPNDPTIPNPPLNQPIARGDNLRIIYAVRDPVTGEYVPTYQGLLSTEVWGAEGNFIAAYWDAGSPLQIQPLIGFRYVNFQESLRQGGAYTFAAVDPNTNQLTFTNVNRQINSATNNNLYGPQIGLRAELVNKWFSLGVQPKVMLGLNSYSADLQTLNVLRPNDRNQSLTLNDETFGVVGDLHVYSRVRLTEHLNVFVGYNFLWLGLLTRPADNIVYNARSINPAVDPVSENDLESDFQLDPSFSGSILQGLSVGGELRF</sequence>
<dbReference type="EMBL" id="DSVQ01000003">
    <property type="protein sequence ID" value="HGT37850.1"/>
    <property type="molecule type" value="Genomic_DNA"/>
</dbReference>
<evidence type="ECO:0000313" key="2">
    <source>
        <dbReference type="EMBL" id="HGT37850.1"/>
    </source>
</evidence>
<accession>A0A7C4QT85</accession>
<protein>
    <submittedName>
        <fullName evidence="2">Uncharacterized protein</fullName>
    </submittedName>
</protein>
<proteinExistence type="predicted"/>
<organism evidence="2">
    <name type="scientific">Schlesneria paludicola</name>
    <dbReference type="NCBI Taxonomy" id="360056"/>
    <lineage>
        <taxon>Bacteria</taxon>
        <taxon>Pseudomonadati</taxon>
        <taxon>Planctomycetota</taxon>
        <taxon>Planctomycetia</taxon>
        <taxon>Planctomycetales</taxon>
        <taxon>Planctomycetaceae</taxon>
        <taxon>Schlesneria</taxon>
    </lineage>
</organism>